<dbReference type="AlphaFoldDB" id="A0A9W4UUP9"/>
<dbReference type="Pfam" id="PF22939">
    <property type="entry name" value="WHD_GPIID"/>
    <property type="match status" value="1"/>
</dbReference>
<feature type="repeat" description="ANK" evidence="2">
    <location>
        <begin position="773"/>
        <end position="805"/>
    </location>
</feature>
<protein>
    <submittedName>
        <fullName evidence="6">Uncharacterized protein</fullName>
    </submittedName>
</protein>
<keyword evidence="3" id="KW-0732">Signal</keyword>
<reference evidence="6" key="1">
    <citation type="submission" date="2023-01" db="EMBL/GenBank/DDBJ databases">
        <authorList>
            <person name="Van Ghelder C."/>
            <person name="Rancurel C."/>
        </authorList>
    </citation>
    <scope>NUCLEOTIDE SEQUENCE</scope>
    <source>
        <strain evidence="6">CNCM I-4278</strain>
    </source>
</reference>
<feature type="repeat" description="ANK" evidence="2">
    <location>
        <begin position="809"/>
        <end position="841"/>
    </location>
</feature>
<gene>
    <name evidence="6" type="ORF">PDIGIT_LOCUS14487</name>
</gene>
<dbReference type="InterPro" id="IPR054471">
    <property type="entry name" value="GPIID_WHD"/>
</dbReference>
<evidence type="ECO:0000259" key="5">
    <source>
        <dbReference type="Pfam" id="PF24883"/>
    </source>
</evidence>
<evidence type="ECO:0000256" key="1">
    <source>
        <dbReference type="ARBA" id="ARBA00022737"/>
    </source>
</evidence>
<proteinExistence type="predicted"/>
<dbReference type="EMBL" id="CAOQHR010000011">
    <property type="protein sequence ID" value="CAI6341291.1"/>
    <property type="molecule type" value="Genomic_DNA"/>
</dbReference>
<feature type="repeat" description="ANK" evidence="2">
    <location>
        <begin position="743"/>
        <end position="775"/>
    </location>
</feature>
<keyword evidence="1" id="KW-0677">Repeat</keyword>
<dbReference type="Proteomes" id="UP001152607">
    <property type="component" value="Unassembled WGS sequence"/>
</dbReference>
<evidence type="ECO:0000256" key="3">
    <source>
        <dbReference type="SAM" id="SignalP"/>
    </source>
</evidence>
<evidence type="ECO:0000259" key="4">
    <source>
        <dbReference type="Pfam" id="PF22939"/>
    </source>
</evidence>
<comment type="caution">
    <text evidence="6">The sequence shown here is derived from an EMBL/GenBank/DDBJ whole genome shotgun (WGS) entry which is preliminary data.</text>
</comment>
<feature type="domain" description="Nephrocystin 3-like N-terminal" evidence="5">
    <location>
        <begin position="228"/>
        <end position="389"/>
    </location>
</feature>
<dbReference type="PANTHER" id="PTHR10039:SF15">
    <property type="entry name" value="NACHT DOMAIN-CONTAINING PROTEIN"/>
    <property type="match status" value="1"/>
</dbReference>
<evidence type="ECO:0000313" key="7">
    <source>
        <dbReference type="Proteomes" id="UP001152607"/>
    </source>
</evidence>
<dbReference type="OrthoDB" id="195446at2759"/>
<dbReference type="InterPro" id="IPR002110">
    <property type="entry name" value="Ankyrin_rpt"/>
</dbReference>
<feature type="repeat" description="ANK" evidence="2">
    <location>
        <begin position="710"/>
        <end position="742"/>
    </location>
</feature>
<feature type="chain" id="PRO_5040961758" evidence="3">
    <location>
        <begin position="23"/>
        <end position="1149"/>
    </location>
</feature>
<dbReference type="PANTHER" id="PTHR10039">
    <property type="entry name" value="AMELOGENIN"/>
    <property type="match status" value="1"/>
</dbReference>
<evidence type="ECO:0000256" key="2">
    <source>
        <dbReference type="PROSITE-ProRule" id="PRU00023"/>
    </source>
</evidence>
<dbReference type="PROSITE" id="PS50297">
    <property type="entry name" value="ANK_REP_REGION"/>
    <property type="match status" value="4"/>
</dbReference>
<dbReference type="Pfam" id="PF12796">
    <property type="entry name" value="Ank_2"/>
    <property type="match status" value="3"/>
</dbReference>
<dbReference type="Gene3D" id="1.25.40.20">
    <property type="entry name" value="Ankyrin repeat-containing domain"/>
    <property type="match status" value="3"/>
</dbReference>
<sequence>MDPLSITAGVIAILDLSAKVLAYLNDVKDAPKACEDCNIEVGNLHGLLVSLRYRLREAERNRQTHQPWFENAQNLGKKDGPLDQYFKALELIKSKMEAKNQIKNALVWTFKKKEVEGITVRIERLKTLIEIAIQMDHFKLSEAIREDTEAIQNDVTTVKADTSTIRSEVTAIKDNTNHLEAKMTTVDSSVSYLEHAQLTADEDILLKWISPSDYPAQQSDIIRKRQDGTGQWVLDAPEFQQWRNESKSTLFCPGIPGAGKTMAAAIAINQLLELKKNSLSGVAYVYCNYQSQTDQNTTSILAAFLKQLAFDRPTALTYIQSLRQKHRGGTRPSSGEIYHVLEEVLRQYPHVYIIVDALDECQGETRRQLLQKLFQLQKSAYIRFMATSRHIPDIQAAFRESIKLEILTSREDVKRFVTGQIYRLPACIQRDAELQKNVQEGIVEAVDGMFLLARLHTDSLLDKRTVKQVRSALSSLTKGAAALDIAYGDALKRIESQLSDDQKLAKCVLTWITYAKRPLTTAEICCALAIEPGEKEFDPDNKPLIDDIISVCAGLVVVDQESDIVRLVHYTTYEYFERIGSELSSKNQTELLIVEACLSYLSMDVFESGGCATIIEFSDRLQQNEFLYYAATYCGDHVREIEDVVADLAYAFVTRHPLLACAEQARRMLLRASNVSALHWAAEYGLRKVAEQLLRTTEDAIAIVNMLDWRDYSPLTYASESGDREMVILLLENGAQVNFYTEYCDSPLVKASSKGDERMVTLLLERGADIHVQEDLALHSAISKGHEKLVELLLDKGADIHAVQVYGLENRSPLQMASFKGHENIVRILLDRGIDYNPAQICNALPPASARGSTYIVQLLLDRCTEFQAPQDQPDEVMIRVQNLAFPQNPANLMYWGLNMGTGLSDKTVHSLETALYVASCARHWDIVELLLRSNVYEDKILRRTLHKALADSYERVFQLFLDIDVNINVRIKRLKITLLEAVSGDHEELLNSLLDKGRSMIAQADKQLIREALGIASCRGHEQIVKVLLEEFLGVITHESGSILCHALECASQNGHVEIAALLLEKGAAIVSHVEAYPQSEAIKLASFYGHKEIVELILDWCPGIDATSLNLALWNASVMGWGGIAALLRENGAKELTSEEVECYENA</sequence>
<dbReference type="InterPro" id="IPR027417">
    <property type="entry name" value="P-loop_NTPase"/>
</dbReference>
<dbReference type="Pfam" id="PF24883">
    <property type="entry name" value="NPHP3_N"/>
    <property type="match status" value="1"/>
</dbReference>
<dbReference type="SMART" id="SM00248">
    <property type="entry name" value="ANK"/>
    <property type="match status" value="11"/>
</dbReference>
<evidence type="ECO:0000313" key="6">
    <source>
        <dbReference type="EMBL" id="CAI6341291.1"/>
    </source>
</evidence>
<keyword evidence="7" id="KW-1185">Reference proteome</keyword>
<keyword evidence="2" id="KW-0040">ANK repeat</keyword>
<dbReference type="SUPFAM" id="SSF48403">
    <property type="entry name" value="Ankyrin repeat"/>
    <property type="match status" value="2"/>
</dbReference>
<dbReference type="Gene3D" id="3.40.50.300">
    <property type="entry name" value="P-loop containing nucleotide triphosphate hydrolases"/>
    <property type="match status" value="1"/>
</dbReference>
<dbReference type="PROSITE" id="PS50088">
    <property type="entry name" value="ANK_REPEAT"/>
    <property type="match status" value="4"/>
</dbReference>
<accession>A0A9W4UUP9</accession>
<organism evidence="6 7">
    <name type="scientific">Periconia digitata</name>
    <dbReference type="NCBI Taxonomy" id="1303443"/>
    <lineage>
        <taxon>Eukaryota</taxon>
        <taxon>Fungi</taxon>
        <taxon>Dikarya</taxon>
        <taxon>Ascomycota</taxon>
        <taxon>Pezizomycotina</taxon>
        <taxon>Dothideomycetes</taxon>
        <taxon>Pleosporomycetidae</taxon>
        <taxon>Pleosporales</taxon>
        <taxon>Massarineae</taxon>
        <taxon>Periconiaceae</taxon>
        <taxon>Periconia</taxon>
    </lineage>
</organism>
<feature type="domain" description="GPI inositol-deacylase winged helix" evidence="4">
    <location>
        <begin position="497"/>
        <end position="576"/>
    </location>
</feature>
<dbReference type="Pfam" id="PF00023">
    <property type="entry name" value="Ank"/>
    <property type="match status" value="1"/>
</dbReference>
<dbReference type="SUPFAM" id="SSF52540">
    <property type="entry name" value="P-loop containing nucleoside triphosphate hydrolases"/>
    <property type="match status" value="1"/>
</dbReference>
<feature type="signal peptide" evidence="3">
    <location>
        <begin position="1"/>
        <end position="22"/>
    </location>
</feature>
<name>A0A9W4UUP9_9PLEO</name>
<dbReference type="InterPro" id="IPR056884">
    <property type="entry name" value="NPHP3-like_N"/>
</dbReference>
<dbReference type="InterPro" id="IPR036770">
    <property type="entry name" value="Ankyrin_rpt-contain_sf"/>
</dbReference>